<keyword evidence="1" id="KW-0472">Membrane</keyword>
<protein>
    <recommendedName>
        <fullName evidence="4">GPS domain-containing protein</fullName>
    </recommendedName>
</protein>
<name>A0A9Q0MW26_9DIPT</name>
<proteinExistence type="predicted"/>
<keyword evidence="3" id="KW-1185">Reference proteome</keyword>
<dbReference type="Proteomes" id="UP001151699">
    <property type="component" value="Chromosome X"/>
</dbReference>
<dbReference type="AlphaFoldDB" id="A0A9Q0MW26"/>
<organism evidence="2 3">
    <name type="scientific">Pseudolycoriella hygida</name>
    <dbReference type="NCBI Taxonomy" id="35572"/>
    <lineage>
        <taxon>Eukaryota</taxon>
        <taxon>Metazoa</taxon>
        <taxon>Ecdysozoa</taxon>
        <taxon>Arthropoda</taxon>
        <taxon>Hexapoda</taxon>
        <taxon>Insecta</taxon>
        <taxon>Pterygota</taxon>
        <taxon>Neoptera</taxon>
        <taxon>Endopterygota</taxon>
        <taxon>Diptera</taxon>
        <taxon>Nematocera</taxon>
        <taxon>Sciaroidea</taxon>
        <taxon>Sciaridae</taxon>
        <taxon>Pseudolycoriella</taxon>
    </lineage>
</organism>
<feature type="transmembrane region" description="Helical" evidence="1">
    <location>
        <begin position="362"/>
        <end position="382"/>
    </location>
</feature>
<sequence length="432" mass="46918">LRIKKIFSPSDKSIVNMEVRQSGVNQIVRTNLTIPYEEHETKAYIQINDNLKVNPRNKFCIGKIMFPSDYLSGQRNTNETYDLIIAEKITLQMNIVDISDGSGEESISLSIPIGKDSGNFECQVWENGFWSSNICTTSSIQHGYVNCRCKKISSFRAAEITDTEMDLSTTTVAALVATTEQILNITETVTSAPVQNSTDVTDTTVESLTTIANTVLTSLVQTTINESTTATTTTMSSVTYNENLPTLSTNATSILGNSSIQANAVATTASDLIEIVTLTTADITPTLITKLASTSANNVSSVTTELVQNTTLSSSPDLVTTSNYTESIFSTIVSSVNSNNSALHKEVSASTDKAAYSSATGYTLAMIFVIAGIFIVVGVFFYSRRKKPNSLAQQLEIISSEIRTSNNAVKYARFHDEDTMRGDNIETIFTAQ</sequence>
<gene>
    <name evidence="2" type="ORF">Bhyg_11331</name>
</gene>
<keyword evidence="1" id="KW-1133">Transmembrane helix</keyword>
<dbReference type="EMBL" id="WJQU01000003">
    <property type="protein sequence ID" value="KAJ6638594.1"/>
    <property type="molecule type" value="Genomic_DNA"/>
</dbReference>
<comment type="caution">
    <text evidence="2">The sequence shown here is derived from an EMBL/GenBank/DDBJ whole genome shotgun (WGS) entry which is preliminary data.</text>
</comment>
<keyword evidence="1" id="KW-0812">Transmembrane</keyword>
<evidence type="ECO:0000313" key="2">
    <source>
        <dbReference type="EMBL" id="KAJ6638594.1"/>
    </source>
</evidence>
<evidence type="ECO:0008006" key="4">
    <source>
        <dbReference type="Google" id="ProtNLM"/>
    </source>
</evidence>
<dbReference type="InterPro" id="IPR046338">
    <property type="entry name" value="GAIN_dom_sf"/>
</dbReference>
<accession>A0A9Q0MW26</accession>
<reference evidence="2" key="1">
    <citation type="submission" date="2022-07" db="EMBL/GenBank/DDBJ databases">
        <authorList>
            <person name="Trinca V."/>
            <person name="Uliana J.V.C."/>
            <person name="Torres T.T."/>
            <person name="Ward R.J."/>
            <person name="Monesi N."/>
        </authorList>
    </citation>
    <scope>NUCLEOTIDE SEQUENCE</scope>
    <source>
        <strain evidence="2">HSMRA1968</strain>
        <tissue evidence="2">Whole embryos</tissue>
    </source>
</reference>
<evidence type="ECO:0000256" key="1">
    <source>
        <dbReference type="SAM" id="Phobius"/>
    </source>
</evidence>
<feature type="non-terminal residue" evidence="2">
    <location>
        <position position="432"/>
    </location>
</feature>
<dbReference type="Gene3D" id="2.60.220.50">
    <property type="match status" value="1"/>
</dbReference>
<evidence type="ECO:0000313" key="3">
    <source>
        <dbReference type="Proteomes" id="UP001151699"/>
    </source>
</evidence>